<reference evidence="2 3" key="1">
    <citation type="submission" date="2015-12" db="EMBL/GenBank/DDBJ databases">
        <authorList>
            <person name="Shamseldin A."/>
            <person name="Moawad H."/>
            <person name="Abd El-Rahim W.M."/>
            <person name="Sadowsky M.J."/>
        </authorList>
    </citation>
    <scope>NUCLEOTIDE SEQUENCE [LARGE SCALE GENOMIC DNA]</scope>
    <source>
        <strain evidence="2 3">SJ5A-1</strain>
    </source>
</reference>
<evidence type="ECO:0000313" key="2">
    <source>
        <dbReference type="EMBL" id="KUF10462.1"/>
    </source>
</evidence>
<protein>
    <submittedName>
        <fullName evidence="2">Acetyltransferase</fullName>
    </submittedName>
</protein>
<dbReference type="InterPro" id="IPR016181">
    <property type="entry name" value="Acyl_CoA_acyltransferase"/>
</dbReference>
<dbReference type="InterPro" id="IPR000182">
    <property type="entry name" value="GNAT_dom"/>
</dbReference>
<accession>A0A0W7WIT2</accession>
<gene>
    <name evidence="2" type="ORF">AVJ23_11280</name>
</gene>
<dbReference type="Gene3D" id="3.40.630.30">
    <property type="match status" value="1"/>
</dbReference>
<proteinExistence type="predicted"/>
<dbReference type="PROSITE" id="PS51186">
    <property type="entry name" value="GNAT"/>
    <property type="match status" value="1"/>
</dbReference>
<dbReference type="SUPFAM" id="SSF55729">
    <property type="entry name" value="Acyl-CoA N-acyltransferases (Nat)"/>
    <property type="match status" value="1"/>
</dbReference>
<organism evidence="2 3">
    <name type="scientific">Pseudoponticoccus marisrubri</name>
    <dbReference type="NCBI Taxonomy" id="1685382"/>
    <lineage>
        <taxon>Bacteria</taxon>
        <taxon>Pseudomonadati</taxon>
        <taxon>Pseudomonadota</taxon>
        <taxon>Alphaproteobacteria</taxon>
        <taxon>Rhodobacterales</taxon>
        <taxon>Roseobacteraceae</taxon>
        <taxon>Pseudoponticoccus</taxon>
    </lineage>
</organism>
<name>A0A0W7WIT2_9RHOB</name>
<dbReference type="AlphaFoldDB" id="A0A0W7WIT2"/>
<evidence type="ECO:0000259" key="1">
    <source>
        <dbReference type="PROSITE" id="PS51186"/>
    </source>
</evidence>
<keyword evidence="3" id="KW-1185">Reference proteome</keyword>
<dbReference type="EMBL" id="LPXO01000006">
    <property type="protein sequence ID" value="KUF10462.1"/>
    <property type="molecule type" value="Genomic_DNA"/>
</dbReference>
<dbReference type="GO" id="GO:0016747">
    <property type="term" value="F:acyltransferase activity, transferring groups other than amino-acyl groups"/>
    <property type="evidence" value="ECO:0007669"/>
    <property type="project" value="InterPro"/>
</dbReference>
<dbReference type="Pfam" id="PF00583">
    <property type="entry name" value="Acetyltransf_1"/>
    <property type="match status" value="1"/>
</dbReference>
<dbReference type="OrthoDB" id="7301318at2"/>
<keyword evidence="2" id="KW-0808">Transferase</keyword>
<sequence length="247" mass="27028">MTAPDLPRLFATLDATWPAATQVSAGPWCLREGRGGGKRVSATTARGPWRDDDLGAAETAMRLMGQPALFMIRPGDEDLDRALDRAGYDLIDPVNLWLCPIDRLTDRRLPPVTAFTIWEPLAIMRELWEAGGIDAARQNVMERTAPPKTGLFGRVSDKPAGVGFCALHDGIAMVHALEIAPQHRAKGLGAWMMRCAAHWALRKGARWMSVQATEANVAANGLYAALQMEKVGGYHYRILQPAESEDT</sequence>
<dbReference type="CDD" id="cd04301">
    <property type="entry name" value="NAT_SF"/>
    <property type="match status" value="1"/>
</dbReference>
<dbReference type="STRING" id="1685382.AVJ23_11280"/>
<dbReference type="RefSeq" id="WP_058862302.1">
    <property type="nucleotide sequence ID" value="NZ_LPXO01000006.1"/>
</dbReference>
<dbReference type="Proteomes" id="UP000054396">
    <property type="component" value="Unassembled WGS sequence"/>
</dbReference>
<comment type="caution">
    <text evidence="2">The sequence shown here is derived from an EMBL/GenBank/DDBJ whole genome shotgun (WGS) entry which is preliminary data.</text>
</comment>
<evidence type="ECO:0000313" key="3">
    <source>
        <dbReference type="Proteomes" id="UP000054396"/>
    </source>
</evidence>
<feature type="domain" description="N-acetyltransferase" evidence="1">
    <location>
        <begin position="107"/>
        <end position="247"/>
    </location>
</feature>